<proteinExistence type="predicted"/>
<evidence type="ECO:0000313" key="1">
    <source>
        <dbReference type="EMBL" id="MBB5813812.1"/>
    </source>
</evidence>
<keyword evidence="2" id="KW-1185">Reference proteome</keyword>
<dbReference type="AlphaFoldDB" id="A0AA89Q3R7"/>
<reference evidence="1 2" key="1">
    <citation type="submission" date="2020-08" db="EMBL/GenBank/DDBJ databases">
        <title>Sequencing the genomes of 1000 actinobacteria strains.</title>
        <authorList>
            <person name="Klenk H.-P."/>
        </authorList>
    </citation>
    <scope>NUCLEOTIDE SEQUENCE [LARGE SCALE GENOMIC DNA]</scope>
    <source>
        <strain evidence="1 2">DSM 40129</strain>
    </source>
</reference>
<dbReference type="EMBL" id="JACHLX010000001">
    <property type="protein sequence ID" value="MBB5813812.1"/>
    <property type="molecule type" value="Genomic_DNA"/>
</dbReference>
<evidence type="ECO:0000313" key="2">
    <source>
        <dbReference type="Proteomes" id="UP000579531"/>
    </source>
</evidence>
<organism evidence="1 2">
    <name type="scientific">Streptomyces collinus</name>
    <dbReference type="NCBI Taxonomy" id="42684"/>
    <lineage>
        <taxon>Bacteria</taxon>
        <taxon>Bacillati</taxon>
        <taxon>Actinomycetota</taxon>
        <taxon>Actinomycetes</taxon>
        <taxon>Kitasatosporales</taxon>
        <taxon>Streptomycetaceae</taxon>
        <taxon>Streptomyces</taxon>
    </lineage>
</organism>
<comment type="caution">
    <text evidence="1">The sequence shown here is derived from an EMBL/GenBank/DDBJ whole genome shotgun (WGS) entry which is preliminary data.</text>
</comment>
<protein>
    <submittedName>
        <fullName evidence="1">Uncharacterized protein</fullName>
    </submittedName>
</protein>
<sequence>MRSPLSAFLLAEAEAEADAISLGDRIVHRVHRVHGGHVRVSCGPRAAPEVSCLRACGPQATRRPSCCSDSSSSSSGR</sequence>
<dbReference type="Proteomes" id="UP000579531">
    <property type="component" value="Unassembled WGS sequence"/>
</dbReference>
<gene>
    <name evidence="1" type="ORF">HNR72_004840</name>
</gene>
<accession>A0AA89Q3R7</accession>
<name>A0AA89Q3R7_STRCU</name>